<dbReference type="Proteomes" id="UP000235672">
    <property type="component" value="Unassembled WGS sequence"/>
</dbReference>
<gene>
    <name evidence="2" type="ORF">NA56DRAFT_694741</name>
</gene>
<reference evidence="2 3" key="1">
    <citation type="submission" date="2016-05" db="EMBL/GenBank/DDBJ databases">
        <title>A degradative enzymes factory behind the ericoid mycorrhizal symbiosis.</title>
        <authorList>
            <consortium name="DOE Joint Genome Institute"/>
            <person name="Martino E."/>
            <person name="Morin E."/>
            <person name="Grelet G."/>
            <person name="Kuo A."/>
            <person name="Kohler A."/>
            <person name="Daghino S."/>
            <person name="Barry K."/>
            <person name="Choi C."/>
            <person name="Cichocki N."/>
            <person name="Clum A."/>
            <person name="Copeland A."/>
            <person name="Hainaut M."/>
            <person name="Haridas S."/>
            <person name="Labutti K."/>
            <person name="Lindquist E."/>
            <person name="Lipzen A."/>
            <person name="Khouja H.-R."/>
            <person name="Murat C."/>
            <person name="Ohm R."/>
            <person name="Olson A."/>
            <person name="Spatafora J."/>
            <person name="Veneault-Fourrey C."/>
            <person name="Henrissat B."/>
            <person name="Grigoriev I."/>
            <person name="Martin F."/>
            <person name="Perotto S."/>
        </authorList>
    </citation>
    <scope>NUCLEOTIDE SEQUENCE [LARGE SCALE GENOMIC DNA]</scope>
    <source>
        <strain evidence="2 3">UAMH 7357</strain>
    </source>
</reference>
<evidence type="ECO:0000313" key="2">
    <source>
        <dbReference type="EMBL" id="PMD13554.1"/>
    </source>
</evidence>
<name>A0A2J6PHQ6_9HELO</name>
<feature type="region of interest" description="Disordered" evidence="1">
    <location>
        <begin position="319"/>
        <end position="471"/>
    </location>
</feature>
<feature type="compositionally biased region" description="Low complexity" evidence="1">
    <location>
        <begin position="190"/>
        <end position="203"/>
    </location>
</feature>
<evidence type="ECO:0000313" key="3">
    <source>
        <dbReference type="Proteomes" id="UP000235672"/>
    </source>
</evidence>
<feature type="compositionally biased region" description="Polar residues" evidence="1">
    <location>
        <begin position="452"/>
        <end position="461"/>
    </location>
</feature>
<dbReference type="GO" id="GO:0007131">
    <property type="term" value="P:reciprocal meiotic recombination"/>
    <property type="evidence" value="ECO:0007669"/>
    <property type="project" value="InterPro"/>
</dbReference>
<feature type="compositionally biased region" description="Low complexity" evidence="1">
    <location>
        <begin position="333"/>
        <end position="344"/>
    </location>
</feature>
<accession>A0A2J6PHQ6</accession>
<dbReference type="OrthoDB" id="5360255at2759"/>
<dbReference type="EMBL" id="KZ613530">
    <property type="protein sequence ID" value="PMD13554.1"/>
    <property type="molecule type" value="Genomic_DNA"/>
</dbReference>
<feature type="region of interest" description="Disordered" evidence="1">
    <location>
        <begin position="514"/>
        <end position="576"/>
    </location>
</feature>
<feature type="compositionally biased region" description="Low complexity" evidence="1">
    <location>
        <begin position="514"/>
        <end position="530"/>
    </location>
</feature>
<feature type="compositionally biased region" description="Polar residues" evidence="1">
    <location>
        <begin position="238"/>
        <end position="253"/>
    </location>
</feature>
<dbReference type="Pfam" id="PF03525">
    <property type="entry name" value="Meiotic_rec114"/>
    <property type="match status" value="1"/>
</dbReference>
<feature type="compositionally biased region" description="Basic and acidic residues" evidence="1">
    <location>
        <begin position="345"/>
        <end position="355"/>
    </location>
</feature>
<feature type="region of interest" description="Disordered" evidence="1">
    <location>
        <begin position="184"/>
        <end position="276"/>
    </location>
</feature>
<proteinExistence type="predicted"/>
<protein>
    <submittedName>
        <fullName evidence="2">Uncharacterized protein</fullName>
    </submittedName>
</protein>
<evidence type="ECO:0000256" key="1">
    <source>
        <dbReference type="SAM" id="MobiDB-lite"/>
    </source>
</evidence>
<keyword evidence="3" id="KW-1185">Reference proteome</keyword>
<sequence>MSQLSSQAQDPNWVSVPIMKFSHNTSPCGTKTFVWDHVNHRNDLDLVIRNARAVDDYGSYQDRILMKITGGAEVLETQDLSQLVLLCRDFDPATGTDYPVDVVVKSPFMAMRYPKTINTVRRIQVKFRTDLDFKRTLDTMKDLGLPITYRDGSAPAAAPSTSTVQSLPSLAAVLSGASQVLSDTLRRPVSSTSMSSSTLRGSSPLKQELASSPIKSDFKVPSRSDTAFSDQGPDTRIPYSNSYIPKPFSNSPLGPNAMPFSPRSRVESSNPPPSQSFYVSQIEREFQNRRMSQPVLPYLNPKSDYTNYRGAASLYISQMQSERDEHSERVESTSRLSSASPFFSSERDKDVRSAEISRIIDTQRPSSTPIDHSGISKMWIPPKRELPFPKPRKASLPKSTPTPDPRPILPKVTHDTTTESLTKDLEATADAASTPVKKPAPKKRVAQRKATNTKTTDQQGISGEGSANVMTEESIPKLASIQEEPEELSPLAAKSAAASLRPASAPGLISKAILPPKKRAAPAARPASPTKRPKMVDAATQTQRLSGVDQMAVQRASSSSNPPDLKADNLPPESAPESYMNELEAFITKHNPQPKPKEVWQTPGYAEADEACRHAMLNNFICENLDNPDFLQLCQDTEFAWRRIGLGM</sequence>
<feature type="compositionally biased region" description="Basic and acidic residues" evidence="1">
    <location>
        <begin position="321"/>
        <end position="332"/>
    </location>
</feature>
<organism evidence="2 3">
    <name type="scientific">Hyaloscypha hepaticicola</name>
    <dbReference type="NCBI Taxonomy" id="2082293"/>
    <lineage>
        <taxon>Eukaryota</taxon>
        <taxon>Fungi</taxon>
        <taxon>Dikarya</taxon>
        <taxon>Ascomycota</taxon>
        <taxon>Pezizomycotina</taxon>
        <taxon>Leotiomycetes</taxon>
        <taxon>Helotiales</taxon>
        <taxon>Hyaloscyphaceae</taxon>
        <taxon>Hyaloscypha</taxon>
    </lineage>
</organism>
<feature type="compositionally biased region" description="Basic and acidic residues" evidence="1">
    <location>
        <begin position="412"/>
        <end position="426"/>
    </location>
</feature>
<dbReference type="InterPro" id="IPR004354">
    <property type="entry name" value="Meiotic_Rec114"/>
</dbReference>
<dbReference type="AlphaFoldDB" id="A0A2J6PHQ6"/>